<dbReference type="InterPro" id="IPR040580">
    <property type="entry name" value="DUF5627"/>
</dbReference>
<feature type="signal peptide" evidence="1">
    <location>
        <begin position="1"/>
        <end position="24"/>
    </location>
</feature>
<gene>
    <name evidence="4" type="ORF">C8N47_10413</name>
</gene>
<sequence>MKQFKLILILSVGLFSLLVTSCHNQEFDFPDYDYSSVYFAYQYPVRTIVLGEDRTADNTLDNEHKCKIYATMGGVYSNDNSIAIDIAVDNSLCNNLYFDEDFASPVTAMPSNYFSMAADQIVLDKTLTDGVEIQLTDAFFADPDALTNTYVIPLRMTSVANADSILSGQPKSATANSVNSADWDVLPKDYVLYCVKFINPWHGYYLRRGVDQITEGASSTTNVRHETYVEDDEVCEMTTASLTTVEYPVSVVNTSNVAETCTLLLTFNGNGCTVSTTDEGFTASGSGSYVVDGEKNSWGNTDRSAIYLDYTIDMDGKTYATKDTLVARNRGVVLETFSPSYNEN</sequence>
<feature type="domain" description="BT-3987-like N-terminal" evidence="2">
    <location>
        <begin position="35"/>
        <end position="162"/>
    </location>
</feature>
<dbReference type="Proteomes" id="UP000243525">
    <property type="component" value="Unassembled WGS sequence"/>
</dbReference>
<feature type="chain" id="PRO_5015394667" evidence="1">
    <location>
        <begin position="25"/>
        <end position="344"/>
    </location>
</feature>
<dbReference type="InterPro" id="IPR013728">
    <property type="entry name" value="BT_3987-like_N"/>
</dbReference>
<evidence type="ECO:0000256" key="1">
    <source>
        <dbReference type="SAM" id="SignalP"/>
    </source>
</evidence>
<dbReference type="Gene3D" id="2.60.40.1740">
    <property type="entry name" value="hypothetical protein (bacova_03559)"/>
    <property type="match status" value="1"/>
</dbReference>
<evidence type="ECO:0000259" key="3">
    <source>
        <dbReference type="Pfam" id="PF18620"/>
    </source>
</evidence>
<evidence type="ECO:0000313" key="4">
    <source>
        <dbReference type="EMBL" id="PTN09469.1"/>
    </source>
</evidence>
<dbReference type="Pfam" id="PF08522">
    <property type="entry name" value="BT_3987-like_N"/>
    <property type="match status" value="1"/>
</dbReference>
<dbReference type="RefSeq" id="WP_107821384.1">
    <property type="nucleotide sequence ID" value="NZ_QAAD01000004.1"/>
</dbReference>
<dbReference type="AlphaFoldDB" id="A0A2T5C3U8"/>
<keyword evidence="1" id="KW-0732">Signal</keyword>
<reference evidence="4 5" key="1">
    <citation type="submission" date="2018-04" db="EMBL/GenBank/DDBJ databases">
        <title>Genomic Encyclopedia of Archaeal and Bacterial Type Strains, Phase II (KMG-II): from individual species to whole genera.</title>
        <authorList>
            <person name="Goeker M."/>
        </authorList>
    </citation>
    <scope>NUCLEOTIDE SEQUENCE [LARGE SCALE GENOMIC DNA]</scope>
    <source>
        <strain evidence="4 5">DSM 28823</strain>
    </source>
</reference>
<dbReference type="OrthoDB" id="1041979at2"/>
<name>A0A2T5C3U8_9BACT</name>
<proteinExistence type="predicted"/>
<evidence type="ECO:0000313" key="5">
    <source>
        <dbReference type="Proteomes" id="UP000243525"/>
    </source>
</evidence>
<comment type="caution">
    <text evidence="4">The sequence shown here is derived from an EMBL/GenBank/DDBJ whole genome shotgun (WGS) entry which is preliminary data.</text>
</comment>
<feature type="domain" description="DUF5627" evidence="3">
    <location>
        <begin position="200"/>
        <end position="331"/>
    </location>
</feature>
<organism evidence="4 5">
    <name type="scientific">Mangrovibacterium marinum</name>
    <dbReference type="NCBI Taxonomy" id="1639118"/>
    <lineage>
        <taxon>Bacteria</taxon>
        <taxon>Pseudomonadati</taxon>
        <taxon>Bacteroidota</taxon>
        <taxon>Bacteroidia</taxon>
        <taxon>Marinilabiliales</taxon>
        <taxon>Prolixibacteraceae</taxon>
        <taxon>Mangrovibacterium</taxon>
    </lineage>
</organism>
<dbReference type="Pfam" id="PF18620">
    <property type="entry name" value="DUF5627"/>
    <property type="match status" value="1"/>
</dbReference>
<evidence type="ECO:0000259" key="2">
    <source>
        <dbReference type="Pfam" id="PF08522"/>
    </source>
</evidence>
<keyword evidence="5" id="KW-1185">Reference proteome</keyword>
<protein>
    <submittedName>
        <fullName evidence="4">Uncharacterized protein DUF1735</fullName>
    </submittedName>
</protein>
<dbReference type="PROSITE" id="PS51257">
    <property type="entry name" value="PROKAR_LIPOPROTEIN"/>
    <property type="match status" value="1"/>
</dbReference>
<accession>A0A2T5C3U8</accession>
<dbReference type="Gene3D" id="2.40.128.420">
    <property type="match status" value="1"/>
</dbReference>
<dbReference type="EMBL" id="QAAD01000004">
    <property type="protein sequence ID" value="PTN09469.1"/>
    <property type="molecule type" value="Genomic_DNA"/>
</dbReference>